<dbReference type="GO" id="GO:0006071">
    <property type="term" value="P:glycerol metabolic process"/>
    <property type="evidence" value="ECO:0007669"/>
    <property type="project" value="UniProtKB-KW"/>
</dbReference>
<dbReference type="AlphaFoldDB" id="A0A1V1PCM3"/>
<comment type="cofactor">
    <cofactor evidence="1">
        <name>FAD</name>
        <dbReference type="ChEBI" id="CHEBI:57692"/>
    </cofactor>
</comment>
<dbReference type="InterPro" id="IPR006076">
    <property type="entry name" value="FAD-dep_OxRdtase"/>
</dbReference>
<dbReference type="Gene3D" id="3.30.9.10">
    <property type="entry name" value="D-Amino Acid Oxidase, subunit A, domain 2"/>
    <property type="match status" value="1"/>
</dbReference>
<dbReference type="GO" id="GO:0046168">
    <property type="term" value="P:glycerol-3-phosphate catabolic process"/>
    <property type="evidence" value="ECO:0007669"/>
    <property type="project" value="TreeGrafter"/>
</dbReference>
<accession>A0A1V1PCM3</accession>
<dbReference type="SUPFAM" id="SSF54373">
    <property type="entry name" value="FAD-linked reductases, C-terminal domain"/>
    <property type="match status" value="1"/>
</dbReference>
<keyword evidence="5" id="KW-0274">FAD</keyword>
<comment type="similarity">
    <text evidence="2">Belongs to the FAD-dependent glycerol-3-phosphate dehydrogenase family.</text>
</comment>
<evidence type="ECO:0000313" key="9">
    <source>
        <dbReference type="EMBL" id="ETR72637.1"/>
    </source>
</evidence>
<dbReference type="Proteomes" id="UP000189670">
    <property type="component" value="Unassembled WGS sequence"/>
</dbReference>
<dbReference type="SUPFAM" id="SSF51905">
    <property type="entry name" value="FAD/NAD(P)-binding domain"/>
    <property type="match status" value="1"/>
</dbReference>
<dbReference type="Pfam" id="PF16901">
    <property type="entry name" value="DAO_C"/>
    <property type="match status" value="1"/>
</dbReference>
<proteinExistence type="inferred from homology"/>
<dbReference type="InterPro" id="IPR038299">
    <property type="entry name" value="DAO_C_sf"/>
</dbReference>
<evidence type="ECO:0000256" key="2">
    <source>
        <dbReference type="ARBA" id="ARBA00007330"/>
    </source>
</evidence>
<evidence type="ECO:0000256" key="4">
    <source>
        <dbReference type="ARBA" id="ARBA00022798"/>
    </source>
</evidence>
<dbReference type="EMBL" id="ATBP01000127">
    <property type="protein sequence ID" value="ETR72637.1"/>
    <property type="molecule type" value="Genomic_DNA"/>
</dbReference>
<dbReference type="PANTHER" id="PTHR11985">
    <property type="entry name" value="GLYCEROL-3-PHOSPHATE DEHYDROGENASE"/>
    <property type="match status" value="1"/>
</dbReference>
<evidence type="ECO:0000256" key="3">
    <source>
        <dbReference type="ARBA" id="ARBA00022630"/>
    </source>
</evidence>
<feature type="domain" description="Alpha-glycerophosphate oxidase C-terminal" evidence="8">
    <location>
        <begin position="240"/>
        <end position="334"/>
    </location>
</feature>
<feature type="domain" description="FAD dependent oxidoreductase" evidence="7">
    <location>
        <begin position="2"/>
        <end position="197"/>
    </location>
</feature>
<keyword evidence="4" id="KW-0319">Glycerol metabolism</keyword>
<dbReference type="PANTHER" id="PTHR11985:SF35">
    <property type="entry name" value="ANAEROBIC GLYCEROL-3-PHOSPHATE DEHYDROGENASE SUBUNIT A"/>
    <property type="match status" value="1"/>
</dbReference>
<evidence type="ECO:0000259" key="8">
    <source>
        <dbReference type="Pfam" id="PF16901"/>
    </source>
</evidence>
<name>A0A1V1PCM3_9BACT</name>
<evidence type="ECO:0000256" key="1">
    <source>
        <dbReference type="ARBA" id="ARBA00001974"/>
    </source>
</evidence>
<dbReference type="Pfam" id="PF01266">
    <property type="entry name" value="DAO"/>
    <property type="match status" value="1"/>
</dbReference>
<sequence length="354" mass="39961">MIDEAIQNGGTARNYTTAKEIVRDQDGNVTGLVVEDSETSQTQTLNTRAIINATGAWAEQIHLSPQKGLHLRPLRGSHLIFPLDKIPIKEAVSFEHPEDKRPVFAIPWEGAVLFGTTDVDFDKELHQEPVITRHEADYLLAAVHARFPDLHVKKSDCIASIAGIRPVLSAHKKDPSKESREHVVWVDKGLVTITGGKLTTFRLLAWDALKAVRPFLPSFSTDGKGQPVFTPPDTSIQKPQSMPEKAFQKLWGRYGNKVKDIIAGVTKDSLDWIPNTHTCWAELPYVAKNEHIRHLSDLLLRRVRIGLILPEGGKQYLEQIQNLCTPVLDWDDERWEMEKTQYISQWQKAHGVPF</sequence>
<gene>
    <name evidence="9" type="ORF">OMM_01558</name>
</gene>
<protein>
    <submittedName>
        <fullName evidence="9">Glycerol-3-phosphate dehydrogenase</fullName>
    </submittedName>
</protein>
<keyword evidence="3" id="KW-0285">Flavoprotein</keyword>
<evidence type="ECO:0000256" key="6">
    <source>
        <dbReference type="ARBA" id="ARBA00023002"/>
    </source>
</evidence>
<evidence type="ECO:0000259" key="7">
    <source>
        <dbReference type="Pfam" id="PF01266"/>
    </source>
</evidence>
<dbReference type="InterPro" id="IPR031656">
    <property type="entry name" value="DAO_C"/>
</dbReference>
<evidence type="ECO:0000256" key="5">
    <source>
        <dbReference type="ARBA" id="ARBA00022827"/>
    </source>
</evidence>
<organism evidence="9 10">
    <name type="scientific">Candidatus Magnetoglobus multicellularis str. Araruama</name>
    <dbReference type="NCBI Taxonomy" id="890399"/>
    <lineage>
        <taxon>Bacteria</taxon>
        <taxon>Pseudomonadati</taxon>
        <taxon>Thermodesulfobacteriota</taxon>
        <taxon>Desulfobacteria</taxon>
        <taxon>Desulfobacterales</taxon>
        <taxon>Desulfobacteraceae</taxon>
        <taxon>Candidatus Magnetoglobus</taxon>
    </lineage>
</organism>
<comment type="caution">
    <text evidence="9">The sequence shown here is derived from an EMBL/GenBank/DDBJ whole genome shotgun (WGS) entry which is preliminary data.</text>
</comment>
<evidence type="ECO:0000313" key="10">
    <source>
        <dbReference type="Proteomes" id="UP000189670"/>
    </source>
</evidence>
<dbReference type="InterPro" id="IPR000447">
    <property type="entry name" value="G3P_DH_FAD-dep"/>
</dbReference>
<dbReference type="InterPro" id="IPR036188">
    <property type="entry name" value="FAD/NAD-bd_sf"/>
</dbReference>
<reference evidence="10" key="1">
    <citation type="submission" date="2012-11" db="EMBL/GenBank/DDBJ databases">
        <authorList>
            <person name="Lucero-Rivera Y.E."/>
            <person name="Tovar-Ramirez D."/>
        </authorList>
    </citation>
    <scope>NUCLEOTIDE SEQUENCE [LARGE SCALE GENOMIC DNA]</scope>
    <source>
        <strain evidence="10">Araruama</strain>
    </source>
</reference>
<keyword evidence="6" id="KW-0560">Oxidoreductase</keyword>
<dbReference type="GO" id="GO:0004368">
    <property type="term" value="F:glycerol-3-phosphate dehydrogenase (quinone) activity"/>
    <property type="evidence" value="ECO:0007669"/>
    <property type="project" value="InterPro"/>
</dbReference>
<dbReference type="Gene3D" id="1.10.8.870">
    <property type="entry name" value="Alpha-glycerophosphate oxidase, cap domain"/>
    <property type="match status" value="1"/>
</dbReference>